<reference evidence="3" key="2">
    <citation type="submission" date="2025-08" db="UniProtKB">
        <authorList>
            <consortium name="RefSeq"/>
        </authorList>
    </citation>
    <scope>IDENTIFICATION</scope>
    <source>
        <tissue evidence="3">Whole sample</tissue>
    </source>
</reference>
<evidence type="ECO:0000313" key="2">
    <source>
        <dbReference type="Proteomes" id="UP000694844"/>
    </source>
</evidence>
<evidence type="ECO:0000313" key="3">
    <source>
        <dbReference type="RefSeq" id="XP_022314658.1"/>
    </source>
</evidence>
<gene>
    <name evidence="3" type="primary">LOC111119103</name>
</gene>
<keyword evidence="2" id="KW-1185">Reference proteome</keyword>
<accession>A0A8B8CFT7</accession>
<keyword evidence="1" id="KW-0472">Membrane</keyword>
<dbReference type="Proteomes" id="UP000694844">
    <property type="component" value="Chromosome 1"/>
</dbReference>
<feature type="transmembrane region" description="Helical" evidence="1">
    <location>
        <begin position="83"/>
        <end position="107"/>
    </location>
</feature>
<sequence>MALGETFSNSSIFLKICIVLMPLQTLLYVTGFSTEYWVHKTVSSVNNSGNFYEGLWKVQSCFMNQCVTADIQNVEDWLHETRFFATIGLIGFLVMTAVHIKFIYLFASIKSSKSYEYHLAFVLCSLTYILITVAAAVTAACVLVAVIMYGIHYSDPDGSLLVSDSALYWSFGLCVTALVLDLIFIILLVLHFLFPHKSLSIKPFQ</sequence>
<reference evidence="2" key="1">
    <citation type="submission" date="2024-06" db="UniProtKB">
        <authorList>
            <consortium name="RefSeq"/>
        </authorList>
    </citation>
    <scope>NUCLEOTIDE SEQUENCE [LARGE SCALE GENOMIC DNA]</scope>
</reference>
<protein>
    <submittedName>
        <fullName evidence="3">Uncharacterized protein LOC111119103 isoform X1</fullName>
    </submittedName>
</protein>
<keyword evidence="1" id="KW-1133">Transmembrane helix</keyword>
<dbReference type="GeneID" id="111119103"/>
<dbReference type="RefSeq" id="XP_022314658.1">
    <property type="nucleotide sequence ID" value="XM_022458950.1"/>
</dbReference>
<dbReference type="KEGG" id="cvn:111119103"/>
<keyword evidence="1" id="KW-0812">Transmembrane</keyword>
<feature type="transmembrane region" description="Helical" evidence="1">
    <location>
        <begin position="167"/>
        <end position="194"/>
    </location>
</feature>
<name>A0A8B8CFT7_CRAVI</name>
<dbReference type="OrthoDB" id="6152756at2759"/>
<organism evidence="2 3">
    <name type="scientific">Crassostrea virginica</name>
    <name type="common">Eastern oyster</name>
    <dbReference type="NCBI Taxonomy" id="6565"/>
    <lineage>
        <taxon>Eukaryota</taxon>
        <taxon>Metazoa</taxon>
        <taxon>Spiralia</taxon>
        <taxon>Lophotrochozoa</taxon>
        <taxon>Mollusca</taxon>
        <taxon>Bivalvia</taxon>
        <taxon>Autobranchia</taxon>
        <taxon>Pteriomorphia</taxon>
        <taxon>Ostreida</taxon>
        <taxon>Ostreoidea</taxon>
        <taxon>Ostreidae</taxon>
        <taxon>Crassostrea</taxon>
    </lineage>
</organism>
<dbReference type="AlphaFoldDB" id="A0A8B8CFT7"/>
<feature type="transmembrane region" description="Helical" evidence="1">
    <location>
        <begin position="12"/>
        <end position="31"/>
    </location>
</feature>
<proteinExistence type="predicted"/>
<feature type="transmembrane region" description="Helical" evidence="1">
    <location>
        <begin position="119"/>
        <end position="147"/>
    </location>
</feature>
<evidence type="ECO:0000256" key="1">
    <source>
        <dbReference type="SAM" id="Phobius"/>
    </source>
</evidence>